<reference evidence="1 2" key="1">
    <citation type="journal article" date="2013" name="Genome Announc.">
        <title>Draft Genome Sequence of Arcticibacter svalbardensis Strain MN12-7T, a Member of the Family Sphingobacteriaceae Isolated from an Arctic Soil Sample.</title>
        <authorList>
            <person name="Shivaji S."/>
            <person name="Ara S."/>
            <person name="Prasad S."/>
            <person name="Manasa B.P."/>
            <person name="Begum Z."/>
            <person name="Singh A."/>
            <person name="Kumar Pinnaka A."/>
        </authorList>
    </citation>
    <scope>NUCLEOTIDE SEQUENCE [LARGE SCALE GENOMIC DNA]</scope>
    <source>
        <strain evidence="1 2">MN12-7</strain>
    </source>
</reference>
<keyword evidence="2" id="KW-1185">Reference proteome</keyword>
<dbReference type="PATRIC" id="fig|1150600.3.peg.715"/>
<proteinExistence type="predicted"/>
<dbReference type="Proteomes" id="UP000014174">
    <property type="component" value="Unassembled WGS sequence"/>
</dbReference>
<dbReference type="STRING" id="1150600.ADIARSV_0728"/>
<sequence>MLVGNRLCKNSEGSFIITGISEHVERLINISQLQTVLSLTPSVEEGIDLLYMEEMERDLNREAE</sequence>
<dbReference type="SUPFAM" id="SSF52091">
    <property type="entry name" value="SpoIIaa-like"/>
    <property type="match status" value="1"/>
</dbReference>
<protein>
    <submittedName>
        <fullName evidence="1">Anti-anti-sigma regulatory factor (Antagonist of anti-sigma factor)</fullName>
    </submittedName>
</protein>
<dbReference type="AlphaFoldDB" id="R9H4I4"/>
<gene>
    <name evidence="1" type="ORF">ADIARSV_0728</name>
</gene>
<comment type="caution">
    <text evidence="1">The sequence shown here is derived from an EMBL/GenBank/DDBJ whole genome shotgun (WGS) entry which is preliminary data.</text>
</comment>
<evidence type="ECO:0000313" key="1">
    <source>
        <dbReference type="EMBL" id="EOR96084.1"/>
    </source>
</evidence>
<name>R9H4I4_9SPHI</name>
<dbReference type="EMBL" id="AQPN01000024">
    <property type="protein sequence ID" value="EOR96084.1"/>
    <property type="molecule type" value="Genomic_DNA"/>
</dbReference>
<dbReference type="Gene3D" id="3.30.750.24">
    <property type="entry name" value="STAS domain"/>
    <property type="match status" value="1"/>
</dbReference>
<accession>R9H4I4</accession>
<dbReference type="eggNOG" id="COG1366">
    <property type="taxonomic scope" value="Bacteria"/>
</dbReference>
<evidence type="ECO:0000313" key="2">
    <source>
        <dbReference type="Proteomes" id="UP000014174"/>
    </source>
</evidence>
<dbReference type="InterPro" id="IPR036513">
    <property type="entry name" value="STAS_dom_sf"/>
</dbReference>
<organism evidence="1 2">
    <name type="scientific">Arcticibacter svalbardensis MN12-7</name>
    <dbReference type="NCBI Taxonomy" id="1150600"/>
    <lineage>
        <taxon>Bacteria</taxon>
        <taxon>Pseudomonadati</taxon>
        <taxon>Bacteroidota</taxon>
        <taxon>Sphingobacteriia</taxon>
        <taxon>Sphingobacteriales</taxon>
        <taxon>Sphingobacteriaceae</taxon>
        <taxon>Arcticibacter</taxon>
    </lineage>
</organism>